<evidence type="ECO:0000256" key="2">
    <source>
        <dbReference type="ARBA" id="ARBA00004286"/>
    </source>
</evidence>
<dbReference type="Gene3D" id="1.10.20.10">
    <property type="entry name" value="Histone, subunit A"/>
    <property type="match status" value="1"/>
</dbReference>
<dbReference type="GO" id="GO:0000786">
    <property type="term" value="C:nucleosome"/>
    <property type="evidence" value="ECO:0007669"/>
    <property type="project" value="UniProtKB-KW"/>
</dbReference>
<feature type="compositionally biased region" description="Basic residues" evidence="8">
    <location>
        <begin position="29"/>
        <end position="48"/>
    </location>
</feature>
<dbReference type="GO" id="GO:0005634">
    <property type="term" value="C:nucleus"/>
    <property type="evidence" value="ECO:0007669"/>
    <property type="project" value="UniProtKB-SubCell"/>
</dbReference>
<evidence type="ECO:0000256" key="4">
    <source>
        <dbReference type="ARBA" id="ARBA00022454"/>
    </source>
</evidence>
<dbReference type="InterPro" id="IPR007125">
    <property type="entry name" value="H2A/H2B/H3"/>
</dbReference>
<evidence type="ECO:0000256" key="7">
    <source>
        <dbReference type="ARBA" id="ARBA00023269"/>
    </source>
</evidence>
<dbReference type="OrthoDB" id="842664at2759"/>
<dbReference type="PANTHER" id="PTHR45810">
    <property type="entry name" value="HISTONE H3.2"/>
    <property type="match status" value="1"/>
</dbReference>
<keyword evidence="5" id="KW-0238">DNA-binding</keyword>
<evidence type="ECO:0000256" key="5">
    <source>
        <dbReference type="ARBA" id="ARBA00023125"/>
    </source>
</evidence>
<feature type="compositionally biased region" description="Basic and acidic residues" evidence="8">
    <location>
        <begin position="1"/>
        <end position="11"/>
    </location>
</feature>
<dbReference type="InterPro" id="IPR009072">
    <property type="entry name" value="Histone-fold"/>
</dbReference>
<dbReference type="STRING" id="278938.A0A4Z1J2U7"/>
<evidence type="ECO:0000256" key="8">
    <source>
        <dbReference type="SAM" id="MobiDB-lite"/>
    </source>
</evidence>
<proteinExistence type="inferred from homology"/>
<dbReference type="GO" id="GO:0046982">
    <property type="term" value="F:protein heterodimerization activity"/>
    <property type="evidence" value="ECO:0007669"/>
    <property type="project" value="InterPro"/>
</dbReference>
<dbReference type="Proteomes" id="UP000297229">
    <property type="component" value="Unassembled WGS sequence"/>
</dbReference>
<reference evidence="10 11" key="1">
    <citation type="submission" date="2017-12" db="EMBL/GenBank/DDBJ databases">
        <title>Comparative genomics of Botrytis spp.</title>
        <authorList>
            <person name="Valero-Jimenez C.A."/>
            <person name="Tapia P."/>
            <person name="Veloso J."/>
            <person name="Silva-Moreno E."/>
            <person name="Staats M."/>
            <person name="Valdes J.H."/>
            <person name="Van Kan J.A.L."/>
        </authorList>
    </citation>
    <scope>NUCLEOTIDE SEQUENCE [LARGE SCALE GENOMIC DNA]</scope>
    <source>
        <strain evidence="10 11">Be9601</strain>
    </source>
</reference>
<name>A0A4Z1J2U7_9HELO</name>
<evidence type="ECO:0000259" key="9">
    <source>
        <dbReference type="Pfam" id="PF00125"/>
    </source>
</evidence>
<evidence type="ECO:0000313" key="10">
    <source>
        <dbReference type="EMBL" id="TGO65922.1"/>
    </source>
</evidence>
<keyword evidence="11" id="KW-1185">Reference proteome</keyword>
<keyword evidence="6" id="KW-0539">Nucleus</keyword>
<dbReference type="AlphaFoldDB" id="A0A4Z1J2U7"/>
<protein>
    <recommendedName>
        <fullName evidence="9">Core Histone H2A/H2B/H3 domain-containing protein</fullName>
    </recommendedName>
</protein>
<keyword evidence="4" id="KW-0158">Chromosome</keyword>
<dbReference type="Pfam" id="PF00125">
    <property type="entry name" value="Histone"/>
    <property type="match status" value="1"/>
</dbReference>
<evidence type="ECO:0000313" key="11">
    <source>
        <dbReference type="Proteomes" id="UP000297229"/>
    </source>
</evidence>
<dbReference type="GO" id="GO:0030527">
    <property type="term" value="F:structural constituent of chromatin"/>
    <property type="evidence" value="ECO:0007669"/>
    <property type="project" value="InterPro"/>
</dbReference>
<dbReference type="GO" id="GO:0003677">
    <property type="term" value="F:DNA binding"/>
    <property type="evidence" value="ECO:0007669"/>
    <property type="project" value="UniProtKB-KW"/>
</dbReference>
<dbReference type="InterPro" id="IPR000164">
    <property type="entry name" value="Histone_H3/CENP-A"/>
</dbReference>
<organism evidence="10 11">
    <name type="scientific">Botrytis elliptica</name>
    <dbReference type="NCBI Taxonomy" id="278938"/>
    <lineage>
        <taxon>Eukaryota</taxon>
        <taxon>Fungi</taxon>
        <taxon>Dikarya</taxon>
        <taxon>Ascomycota</taxon>
        <taxon>Pezizomycotina</taxon>
        <taxon>Leotiomycetes</taxon>
        <taxon>Helotiales</taxon>
        <taxon>Sclerotiniaceae</taxon>
        <taxon>Botrytis</taxon>
    </lineage>
</organism>
<gene>
    <name evidence="10" type="ORF">BELL_0991g00010</name>
</gene>
<accession>A0A4Z1J2U7</accession>
<dbReference type="SUPFAM" id="SSF47113">
    <property type="entry name" value="Histone-fold"/>
    <property type="match status" value="1"/>
</dbReference>
<dbReference type="SMART" id="SM00428">
    <property type="entry name" value="H3"/>
    <property type="match status" value="1"/>
</dbReference>
<sequence length="169" mass="18660">MASTRSREATEGGKSPDNATESDDGTRGAPHKAKTAPRKAAKPNKSARKAPVPSTPLKVGKRRVKQGTKALREIRRYQKTTDLLVQKLPFSRLVKEIGQDIRPGGMRWERSAINALQESAEAFLETHFELLLKCAIHAKRVTITEKDSKFLLNLLKVAAGSIGGYYVHN</sequence>
<dbReference type="CDD" id="cd22911">
    <property type="entry name" value="HFD_H3"/>
    <property type="match status" value="1"/>
</dbReference>
<keyword evidence="7" id="KW-0544">Nucleosome core</keyword>
<comment type="caution">
    <text evidence="10">The sequence shown here is derived from an EMBL/GenBank/DDBJ whole genome shotgun (WGS) entry which is preliminary data.</text>
</comment>
<feature type="domain" description="Core Histone H2A/H2B/H3" evidence="9">
    <location>
        <begin position="66"/>
        <end position="148"/>
    </location>
</feature>
<dbReference type="PROSITE" id="PS00959">
    <property type="entry name" value="HISTONE_H3_2"/>
    <property type="match status" value="1"/>
</dbReference>
<evidence type="ECO:0000256" key="6">
    <source>
        <dbReference type="ARBA" id="ARBA00023242"/>
    </source>
</evidence>
<dbReference type="EMBL" id="PQXM01000989">
    <property type="protein sequence ID" value="TGO65922.1"/>
    <property type="molecule type" value="Genomic_DNA"/>
</dbReference>
<comment type="similarity">
    <text evidence="3">Belongs to the histone H3 family.</text>
</comment>
<evidence type="ECO:0000256" key="1">
    <source>
        <dbReference type="ARBA" id="ARBA00004123"/>
    </source>
</evidence>
<comment type="subcellular location">
    <subcellularLocation>
        <location evidence="2">Chromosome</location>
    </subcellularLocation>
    <subcellularLocation>
        <location evidence="1">Nucleus</location>
    </subcellularLocation>
</comment>
<evidence type="ECO:0000256" key="3">
    <source>
        <dbReference type="ARBA" id="ARBA00010343"/>
    </source>
</evidence>
<dbReference type="PANTHER" id="PTHR45810:SF17">
    <property type="entry name" value="HISTONE H3-LIKE CENTROMERIC PROTEIN A"/>
    <property type="match status" value="1"/>
</dbReference>
<feature type="region of interest" description="Disordered" evidence="8">
    <location>
        <begin position="1"/>
        <end position="65"/>
    </location>
</feature>